<keyword evidence="1" id="KW-0472">Membrane</keyword>
<comment type="caution">
    <text evidence="2">The sequence shown here is derived from an EMBL/GenBank/DDBJ whole genome shotgun (WGS) entry which is preliminary data.</text>
</comment>
<dbReference type="EMBL" id="JAUSRF010000003">
    <property type="protein sequence ID" value="MDP9836499.1"/>
    <property type="molecule type" value="Genomic_DNA"/>
</dbReference>
<evidence type="ECO:0000313" key="2">
    <source>
        <dbReference type="EMBL" id="MDP9836499.1"/>
    </source>
</evidence>
<feature type="transmembrane region" description="Helical" evidence="1">
    <location>
        <begin position="24"/>
        <end position="42"/>
    </location>
</feature>
<keyword evidence="3" id="KW-1185">Reference proteome</keyword>
<proteinExistence type="predicted"/>
<keyword evidence="1" id="KW-0812">Transmembrane</keyword>
<dbReference type="Proteomes" id="UP001241472">
    <property type="component" value="Unassembled WGS sequence"/>
</dbReference>
<evidence type="ECO:0000256" key="1">
    <source>
        <dbReference type="SAM" id="Phobius"/>
    </source>
</evidence>
<accession>A0ABT9PS11</accession>
<organism evidence="2 3">
    <name type="scientific">Neorhizobium huautlense</name>
    <dbReference type="NCBI Taxonomy" id="67774"/>
    <lineage>
        <taxon>Bacteria</taxon>
        <taxon>Pseudomonadati</taxon>
        <taxon>Pseudomonadota</taxon>
        <taxon>Alphaproteobacteria</taxon>
        <taxon>Hyphomicrobiales</taxon>
        <taxon>Rhizobiaceae</taxon>
        <taxon>Rhizobium/Agrobacterium group</taxon>
        <taxon>Neorhizobium</taxon>
    </lineage>
</organism>
<sequence length="43" mass="4960">MVAIDKQVRRQDAGFRFQKLRHRFAVAMRDPVIAIGFLLAAVF</sequence>
<reference evidence="2 3" key="1">
    <citation type="submission" date="2023-07" db="EMBL/GenBank/DDBJ databases">
        <title>Sorghum-associated microbial communities from plants grown in Nebraska, USA.</title>
        <authorList>
            <person name="Schachtman D."/>
        </authorList>
    </citation>
    <scope>NUCLEOTIDE SEQUENCE [LARGE SCALE GENOMIC DNA]</scope>
    <source>
        <strain evidence="2 3">DS1307</strain>
    </source>
</reference>
<evidence type="ECO:0000313" key="3">
    <source>
        <dbReference type="Proteomes" id="UP001241472"/>
    </source>
</evidence>
<name>A0ABT9PS11_9HYPH</name>
<protein>
    <submittedName>
        <fullName evidence="2">Uncharacterized protein</fullName>
    </submittedName>
</protein>
<keyword evidence="1" id="KW-1133">Transmembrane helix</keyword>
<dbReference type="RefSeq" id="WP_306832252.1">
    <property type="nucleotide sequence ID" value="NZ_JAUSRF010000003.1"/>
</dbReference>
<gene>
    <name evidence="2" type="ORF">J2T09_001243</name>
</gene>